<dbReference type="EMBL" id="JBHRUG010000001">
    <property type="protein sequence ID" value="MFC3282074.1"/>
    <property type="molecule type" value="Genomic_DNA"/>
</dbReference>
<dbReference type="Proteomes" id="UP001595579">
    <property type="component" value="Unassembled WGS sequence"/>
</dbReference>
<sequence length="293" mass="32005">MRLVTISILSVMFSACAVSPQQEVALLTDAYQEVDQSARAIYAKFNVRGKVSALGNTGGIERFSPAYILVLDDYIDEAPETEEVGLSERYAALDSMLAFNDAMSGLAAGRCLEEVKASLAPLSTVLGSAFEPTGALSIEGISPLIDAIEQAQTREDLIDALQQEISVSVPDRITGQPKTYRGHPTLVLLKLLEEDVRDMKLIVRARAAQKFTEMTDQMRQNPDPASLAARATVVEDAKAFMETLSDFRDLLTDTQEYFALLRHAALNQNQILQTTEFISVALDMAAQAKALIK</sequence>
<organism evidence="2 3">
    <name type="scientific">Litchfieldella rifensis</name>
    <dbReference type="NCBI Taxonomy" id="762643"/>
    <lineage>
        <taxon>Bacteria</taxon>
        <taxon>Pseudomonadati</taxon>
        <taxon>Pseudomonadota</taxon>
        <taxon>Gammaproteobacteria</taxon>
        <taxon>Oceanospirillales</taxon>
        <taxon>Halomonadaceae</taxon>
        <taxon>Litchfieldella</taxon>
    </lineage>
</organism>
<keyword evidence="3" id="KW-1185">Reference proteome</keyword>
<keyword evidence="1" id="KW-0732">Signal</keyword>
<dbReference type="RefSeq" id="WP_386770478.1">
    <property type="nucleotide sequence ID" value="NZ_JBHRUG010000001.1"/>
</dbReference>
<comment type="caution">
    <text evidence="2">The sequence shown here is derived from an EMBL/GenBank/DDBJ whole genome shotgun (WGS) entry which is preliminary data.</text>
</comment>
<feature type="signal peptide" evidence="1">
    <location>
        <begin position="1"/>
        <end position="17"/>
    </location>
</feature>
<evidence type="ECO:0000313" key="2">
    <source>
        <dbReference type="EMBL" id="MFC3282074.1"/>
    </source>
</evidence>
<protein>
    <submittedName>
        <fullName evidence="2">Uncharacterized protein</fullName>
    </submittedName>
</protein>
<evidence type="ECO:0000256" key="1">
    <source>
        <dbReference type="SAM" id="SignalP"/>
    </source>
</evidence>
<name>A0ABV7LI75_9GAMM</name>
<dbReference type="PROSITE" id="PS51257">
    <property type="entry name" value="PROKAR_LIPOPROTEIN"/>
    <property type="match status" value="1"/>
</dbReference>
<reference evidence="3" key="1">
    <citation type="journal article" date="2019" name="Int. J. Syst. Evol. Microbiol.">
        <title>The Global Catalogue of Microorganisms (GCM) 10K type strain sequencing project: providing services to taxonomists for standard genome sequencing and annotation.</title>
        <authorList>
            <consortium name="The Broad Institute Genomics Platform"/>
            <consortium name="The Broad Institute Genome Sequencing Center for Infectious Disease"/>
            <person name="Wu L."/>
            <person name="Ma J."/>
        </authorList>
    </citation>
    <scope>NUCLEOTIDE SEQUENCE [LARGE SCALE GENOMIC DNA]</scope>
    <source>
        <strain evidence="3">CECT 7698</strain>
    </source>
</reference>
<proteinExistence type="predicted"/>
<gene>
    <name evidence="2" type="ORF">ACFOEV_00450</name>
</gene>
<evidence type="ECO:0000313" key="3">
    <source>
        <dbReference type="Proteomes" id="UP001595579"/>
    </source>
</evidence>
<accession>A0ABV7LI75</accession>
<feature type="chain" id="PRO_5045887894" evidence="1">
    <location>
        <begin position="18"/>
        <end position="293"/>
    </location>
</feature>